<dbReference type="STRING" id="1797985.A2Y83_01195"/>
<keyword evidence="7 12" id="KW-0067">ATP-binding</keyword>
<keyword evidence="9 12" id="KW-0648">Protein biosynthesis</keyword>
<keyword evidence="12" id="KW-0963">Cytoplasm</keyword>
<dbReference type="AlphaFoldDB" id="A0A1F5S7I5"/>
<organism evidence="14 15">
    <name type="scientific">Candidatus Falkowbacteria bacterium RBG_13_39_14</name>
    <dbReference type="NCBI Taxonomy" id="1797985"/>
    <lineage>
        <taxon>Bacteria</taxon>
        <taxon>Candidatus Falkowiibacteriota</taxon>
    </lineage>
</organism>
<comment type="caution">
    <text evidence="12">Lacks conserved residue(s) required for the propagation of feature annotation.</text>
</comment>
<dbReference type="SMART" id="SM00863">
    <property type="entry name" value="tRNA_SAD"/>
    <property type="match status" value="1"/>
</dbReference>
<feature type="domain" description="Aminoacyl-transfer RNA synthetases class-II family profile" evidence="13">
    <location>
        <begin position="234"/>
        <end position="500"/>
    </location>
</feature>
<dbReference type="PANTHER" id="PTHR11451">
    <property type="entry name" value="THREONINE-TRNA LIGASE"/>
    <property type="match status" value="1"/>
</dbReference>
<dbReference type="InterPro" id="IPR018163">
    <property type="entry name" value="Thr/Ala-tRNA-synth_IIc_edit"/>
</dbReference>
<dbReference type="HAMAP" id="MF_00184">
    <property type="entry name" value="Thr_tRNA_synth"/>
    <property type="match status" value="1"/>
</dbReference>
<dbReference type="CDD" id="cd00860">
    <property type="entry name" value="ThrRS_anticodon"/>
    <property type="match status" value="1"/>
</dbReference>
<evidence type="ECO:0000259" key="13">
    <source>
        <dbReference type="PROSITE" id="PS50862"/>
    </source>
</evidence>
<evidence type="ECO:0000256" key="9">
    <source>
        <dbReference type="ARBA" id="ARBA00022917"/>
    </source>
</evidence>
<evidence type="ECO:0000256" key="10">
    <source>
        <dbReference type="ARBA" id="ARBA00023146"/>
    </source>
</evidence>
<dbReference type="GO" id="GO:0046872">
    <property type="term" value="F:metal ion binding"/>
    <property type="evidence" value="ECO:0007669"/>
    <property type="project" value="UniProtKB-KW"/>
</dbReference>
<gene>
    <name evidence="12" type="primary">thrS</name>
    <name evidence="14" type="ORF">A2Y83_01195</name>
</gene>
<dbReference type="GO" id="GO:0005524">
    <property type="term" value="F:ATP binding"/>
    <property type="evidence" value="ECO:0007669"/>
    <property type="project" value="UniProtKB-UniRule"/>
</dbReference>
<dbReference type="FunFam" id="3.40.50.800:FF:000001">
    <property type="entry name" value="Threonine--tRNA ligase"/>
    <property type="match status" value="1"/>
</dbReference>
<dbReference type="EMBL" id="MFFS01000017">
    <property type="protein sequence ID" value="OGF22670.1"/>
    <property type="molecule type" value="Genomic_DNA"/>
</dbReference>
<dbReference type="Gene3D" id="3.40.50.800">
    <property type="entry name" value="Anticodon-binding domain"/>
    <property type="match status" value="1"/>
</dbReference>
<dbReference type="FunFam" id="3.30.930.10:FF:000002">
    <property type="entry name" value="Threonine--tRNA ligase"/>
    <property type="match status" value="1"/>
</dbReference>
<name>A0A1F5S7I5_9BACT</name>
<evidence type="ECO:0000256" key="12">
    <source>
        <dbReference type="HAMAP-Rule" id="MF_00184"/>
    </source>
</evidence>
<evidence type="ECO:0000256" key="2">
    <source>
        <dbReference type="ARBA" id="ARBA00022555"/>
    </source>
</evidence>
<dbReference type="Pfam" id="PF07973">
    <property type="entry name" value="tRNA_SAD"/>
    <property type="match status" value="1"/>
</dbReference>
<dbReference type="GO" id="GO:0006435">
    <property type="term" value="P:threonyl-tRNA aminoacylation"/>
    <property type="evidence" value="ECO:0007669"/>
    <property type="project" value="UniProtKB-UniRule"/>
</dbReference>
<comment type="caution">
    <text evidence="14">The sequence shown here is derived from an EMBL/GenBank/DDBJ whole genome shotgun (WGS) entry which is preliminary data.</text>
</comment>
<dbReference type="InterPro" id="IPR036621">
    <property type="entry name" value="Anticodon-bd_dom_sf"/>
</dbReference>
<dbReference type="PANTHER" id="PTHR11451:SF56">
    <property type="entry name" value="THREONINE--TRNA LIGASE 1"/>
    <property type="match status" value="1"/>
</dbReference>
<keyword evidence="4 12" id="KW-0479">Metal-binding</keyword>
<dbReference type="PROSITE" id="PS50862">
    <property type="entry name" value="AA_TRNA_LIGASE_II"/>
    <property type="match status" value="1"/>
</dbReference>
<dbReference type="PRINTS" id="PR01047">
    <property type="entry name" value="TRNASYNTHTHR"/>
</dbReference>
<evidence type="ECO:0000256" key="5">
    <source>
        <dbReference type="ARBA" id="ARBA00022741"/>
    </source>
</evidence>
<evidence type="ECO:0000256" key="7">
    <source>
        <dbReference type="ARBA" id="ARBA00022840"/>
    </source>
</evidence>
<dbReference type="InterPro" id="IPR006195">
    <property type="entry name" value="aa-tRNA-synth_II"/>
</dbReference>
<dbReference type="GO" id="GO:0000049">
    <property type="term" value="F:tRNA binding"/>
    <property type="evidence" value="ECO:0007669"/>
    <property type="project" value="UniProtKB-KW"/>
</dbReference>
<evidence type="ECO:0000256" key="4">
    <source>
        <dbReference type="ARBA" id="ARBA00022723"/>
    </source>
</evidence>
<comment type="subunit">
    <text evidence="12">Homodimer.</text>
</comment>
<dbReference type="CDD" id="cd00771">
    <property type="entry name" value="ThrRS_core"/>
    <property type="match status" value="1"/>
</dbReference>
<dbReference type="InterPro" id="IPR002314">
    <property type="entry name" value="aa-tRNA-synt_IIb"/>
</dbReference>
<reference evidence="14 15" key="1">
    <citation type="journal article" date="2016" name="Nat. Commun.">
        <title>Thousands of microbial genomes shed light on interconnected biogeochemical processes in an aquifer system.</title>
        <authorList>
            <person name="Anantharaman K."/>
            <person name="Brown C.T."/>
            <person name="Hug L.A."/>
            <person name="Sharon I."/>
            <person name="Castelle C.J."/>
            <person name="Probst A.J."/>
            <person name="Thomas B.C."/>
            <person name="Singh A."/>
            <person name="Wilkins M.J."/>
            <person name="Karaoz U."/>
            <person name="Brodie E.L."/>
            <person name="Williams K.H."/>
            <person name="Hubbard S.S."/>
            <person name="Banfield J.F."/>
        </authorList>
    </citation>
    <scope>NUCLEOTIDE SEQUENCE [LARGE SCALE GENOMIC DNA]</scope>
</reference>
<feature type="binding site" evidence="12">
    <location>
        <position position="477"/>
    </location>
    <ligand>
        <name>Zn(2+)</name>
        <dbReference type="ChEBI" id="CHEBI:29105"/>
        <note>catalytic</note>
    </ligand>
</feature>
<keyword evidence="8 12" id="KW-0694">RNA-binding</keyword>
<dbReference type="InterPro" id="IPR012947">
    <property type="entry name" value="tRNA_SAD"/>
</dbReference>
<dbReference type="Gene3D" id="3.30.980.10">
    <property type="entry name" value="Threonyl-trna Synthetase, Chain A, domain 2"/>
    <property type="match status" value="1"/>
</dbReference>
<evidence type="ECO:0000256" key="8">
    <source>
        <dbReference type="ARBA" id="ARBA00022884"/>
    </source>
</evidence>
<dbReference type="NCBIfam" id="TIGR00418">
    <property type="entry name" value="thrS"/>
    <property type="match status" value="1"/>
</dbReference>
<evidence type="ECO:0000313" key="15">
    <source>
        <dbReference type="Proteomes" id="UP000178323"/>
    </source>
</evidence>
<dbReference type="Gene3D" id="3.30.930.10">
    <property type="entry name" value="Bira Bifunctional Protein, Domain 2"/>
    <property type="match status" value="1"/>
</dbReference>
<evidence type="ECO:0000256" key="1">
    <source>
        <dbReference type="ARBA" id="ARBA00008226"/>
    </source>
</evidence>
<dbReference type="InterPro" id="IPR047246">
    <property type="entry name" value="ThrRS_anticodon"/>
</dbReference>
<protein>
    <recommendedName>
        <fullName evidence="12">Threonine--tRNA ligase</fullName>
        <ecNumber evidence="12">6.1.1.3</ecNumber>
    </recommendedName>
    <alternativeName>
        <fullName evidence="12">Threonyl-tRNA synthetase</fullName>
        <shortName evidence="12">ThrRS</shortName>
    </alternativeName>
</protein>
<evidence type="ECO:0000256" key="3">
    <source>
        <dbReference type="ARBA" id="ARBA00022598"/>
    </source>
</evidence>
<dbReference type="GO" id="GO:0004829">
    <property type="term" value="F:threonine-tRNA ligase activity"/>
    <property type="evidence" value="ECO:0007669"/>
    <property type="project" value="UniProtKB-UniRule"/>
</dbReference>
<comment type="subcellular location">
    <subcellularLocation>
        <location evidence="12">Cytoplasm</location>
    </subcellularLocation>
</comment>
<dbReference type="Gene3D" id="3.30.54.20">
    <property type="match status" value="1"/>
</dbReference>
<dbReference type="GO" id="GO:0005737">
    <property type="term" value="C:cytoplasm"/>
    <property type="evidence" value="ECO:0007669"/>
    <property type="project" value="UniProtKB-SubCell"/>
</dbReference>
<feature type="binding site" evidence="12">
    <location>
        <position position="347"/>
    </location>
    <ligand>
        <name>Zn(2+)</name>
        <dbReference type="ChEBI" id="CHEBI:29105"/>
        <note>catalytic</note>
    </ligand>
</feature>
<comment type="catalytic activity">
    <reaction evidence="11 12">
        <text>tRNA(Thr) + L-threonine + ATP = L-threonyl-tRNA(Thr) + AMP + diphosphate + H(+)</text>
        <dbReference type="Rhea" id="RHEA:24624"/>
        <dbReference type="Rhea" id="RHEA-COMP:9670"/>
        <dbReference type="Rhea" id="RHEA-COMP:9704"/>
        <dbReference type="ChEBI" id="CHEBI:15378"/>
        <dbReference type="ChEBI" id="CHEBI:30616"/>
        <dbReference type="ChEBI" id="CHEBI:33019"/>
        <dbReference type="ChEBI" id="CHEBI:57926"/>
        <dbReference type="ChEBI" id="CHEBI:78442"/>
        <dbReference type="ChEBI" id="CHEBI:78534"/>
        <dbReference type="ChEBI" id="CHEBI:456215"/>
        <dbReference type="EC" id="6.1.1.3"/>
    </reaction>
</comment>
<dbReference type="Pfam" id="PF00587">
    <property type="entry name" value="tRNA-synt_2b"/>
    <property type="match status" value="1"/>
</dbReference>
<comment type="similarity">
    <text evidence="1 12">Belongs to the class-II aminoacyl-tRNA synthetase family.</text>
</comment>
<keyword evidence="6 12" id="KW-0862">Zinc</keyword>
<keyword evidence="2 12" id="KW-0820">tRNA-binding</keyword>
<evidence type="ECO:0000256" key="6">
    <source>
        <dbReference type="ARBA" id="ARBA00022833"/>
    </source>
</evidence>
<proteinExistence type="inferred from homology"/>
<dbReference type="SUPFAM" id="SSF52954">
    <property type="entry name" value="Class II aaRS ABD-related"/>
    <property type="match status" value="1"/>
</dbReference>
<accession>A0A1F5S7I5</accession>
<evidence type="ECO:0000313" key="14">
    <source>
        <dbReference type="EMBL" id="OGF22670.1"/>
    </source>
</evidence>
<dbReference type="Pfam" id="PF03129">
    <property type="entry name" value="HGTP_anticodon"/>
    <property type="match status" value="1"/>
</dbReference>
<dbReference type="Proteomes" id="UP000178323">
    <property type="component" value="Unassembled WGS sequence"/>
</dbReference>
<keyword evidence="10 12" id="KW-0030">Aminoacyl-tRNA synthetase</keyword>
<dbReference type="SUPFAM" id="SSF55186">
    <property type="entry name" value="ThrRS/AlaRS common domain"/>
    <property type="match status" value="1"/>
</dbReference>
<dbReference type="InterPro" id="IPR004154">
    <property type="entry name" value="Anticodon-bd"/>
</dbReference>
<dbReference type="InterPro" id="IPR045864">
    <property type="entry name" value="aa-tRNA-synth_II/BPL/LPL"/>
</dbReference>
<evidence type="ECO:0000256" key="11">
    <source>
        <dbReference type="ARBA" id="ARBA00049515"/>
    </source>
</evidence>
<comment type="cofactor">
    <cofactor evidence="12">
        <name>Zn(2+)</name>
        <dbReference type="ChEBI" id="CHEBI:29105"/>
    </cofactor>
    <text evidence="12">Binds 1 zinc ion per subunit.</text>
</comment>
<dbReference type="SUPFAM" id="SSF55681">
    <property type="entry name" value="Class II aaRS and biotin synthetases"/>
    <property type="match status" value="1"/>
</dbReference>
<sequence length="602" mass="69486">MQALSRLYGAIPGVGPAIENGFYHDIALPSVASAKEGHSEEEKISLEDLPKIEKEMRKIIKENLPIKKKIMPIDEGIKFLKDKGYLYTAELAEDLKAEFARKSPLQETLAGQHENLPLPEAAARQAEISFFQQGEFINMCKGPHLKSTGEINPDAFRLAKIAGAYWKGDEKNKMLQRIYGVAFETKKELDEYLKMLEEAEKRDHRKLGKELDLFVFSDLVGKGLPLFTPKGSIIRQELERFIVDEETKRGYLRTYTPDIARVELYKKSGHWEHYKESMYPPMNVDGEDYVLRPMTCPHQFMIYNSRPRSYRDLPLRYAEIAHQYRKEQSGELTGLIRVMAFTLVDAHIVCRPDQVEQEFEQVVDLIQYGMKTLCITDYRYRFSKWDPSNKAKYIDNPEAWEATQNSMRKILEKMKLNYVEAEGEAAFYGPKLDIQLKNVNGKEDTAFTVQIDFALPERFEMVYTDQDGKEQRPMVIHRSSIGCLDRTMAFLIEHFAGVFPVWLSPAQVKIISVSEKHIEFCERLADEFKSNNIRVEVDANDETVGNKIRKARAEKIPYVLVIGDKEIGSGTLHINIRGQKEIVEMEKNEFIGKVKKEVEERK</sequence>
<dbReference type="InterPro" id="IPR033728">
    <property type="entry name" value="ThrRS_core"/>
</dbReference>
<feature type="binding site" evidence="12">
    <location>
        <position position="296"/>
    </location>
    <ligand>
        <name>Zn(2+)</name>
        <dbReference type="ChEBI" id="CHEBI:29105"/>
        <note>catalytic</note>
    </ligand>
</feature>
<keyword evidence="3 12" id="KW-0436">Ligase</keyword>
<dbReference type="InterPro" id="IPR002320">
    <property type="entry name" value="Thr-tRNA-ligase_IIa"/>
</dbReference>
<dbReference type="EC" id="6.1.1.3" evidence="12"/>
<keyword evidence="5 12" id="KW-0547">Nucleotide-binding</keyword>